<reference evidence="1" key="1">
    <citation type="journal article" date="2015" name="Nature">
        <title>Complex archaea that bridge the gap between prokaryotes and eukaryotes.</title>
        <authorList>
            <person name="Spang A."/>
            <person name="Saw J.H."/>
            <person name="Jorgensen S.L."/>
            <person name="Zaremba-Niedzwiedzka K."/>
            <person name="Martijn J."/>
            <person name="Lind A.E."/>
            <person name="van Eijk R."/>
            <person name="Schleper C."/>
            <person name="Guy L."/>
            <person name="Ettema T.J."/>
        </authorList>
    </citation>
    <scope>NUCLEOTIDE SEQUENCE</scope>
</reference>
<dbReference type="EMBL" id="LAZR01039128">
    <property type="protein sequence ID" value="KKL17773.1"/>
    <property type="molecule type" value="Genomic_DNA"/>
</dbReference>
<protein>
    <submittedName>
        <fullName evidence="1">Uncharacterized protein</fullName>
    </submittedName>
</protein>
<feature type="non-terminal residue" evidence="1">
    <location>
        <position position="1"/>
    </location>
</feature>
<proteinExistence type="predicted"/>
<gene>
    <name evidence="1" type="ORF">LCGC14_2482200</name>
</gene>
<dbReference type="AlphaFoldDB" id="A0A0F9E107"/>
<sequence>PGTIIRALQEVSIVDRLIPPTVMDSEEKFMAVYYETTGQKLPDWEARLIKPKRTDITSQRKEKLVGLLQEEISMDIHEYNLMVKDPINDLSAREALLGPVFSEKRNNLFFAGNSIGTLDLVAIDNATRATDLALTNKDTTTYLGTQKMFGEIFGDMRTAMKGMYGAWKQNSWVVATSDVFANWETTFSTITGERTLDAVLKLFNGEVYPHDALGGTLGADGTVSAAGTITILVGSRMNQIGTLYQTSFNRRDISSHIDEKVFRYRSRYLPHTFRTIGYGFEDAVTV</sequence>
<organism evidence="1">
    <name type="scientific">marine sediment metagenome</name>
    <dbReference type="NCBI Taxonomy" id="412755"/>
    <lineage>
        <taxon>unclassified sequences</taxon>
        <taxon>metagenomes</taxon>
        <taxon>ecological metagenomes</taxon>
    </lineage>
</organism>
<name>A0A0F9E107_9ZZZZ</name>
<accession>A0A0F9E107</accession>
<comment type="caution">
    <text evidence="1">The sequence shown here is derived from an EMBL/GenBank/DDBJ whole genome shotgun (WGS) entry which is preliminary data.</text>
</comment>
<evidence type="ECO:0000313" key="1">
    <source>
        <dbReference type="EMBL" id="KKL17773.1"/>
    </source>
</evidence>